<dbReference type="CDD" id="cd04732">
    <property type="entry name" value="HisA"/>
    <property type="match status" value="1"/>
</dbReference>
<evidence type="ECO:0000256" key="3">
    <source>
        <dbReference type="ARBA" id="ARBA00005133"/>
    </source>
</evidence>
<dbReference type="Proteomes" id="UP000065261">
    <property type="component" value="Chromosome II"/>
</dbReference>
<dbReference type="Pfam" id="PF00977">
    <property type="entry name" value="His_biosynth"/>
    <property type="match status" value="1"/>
</dbReference>
<dbReference type="GO" id="GO:0000105">
    <property type="term" value="P:L-histidine biosynthetic process"/>
    <property type="evidence" value="ECO:0007669"/>
    <property type="project" value="UniProtKB-UniRule"/>
</dbReference>
<keyword evidence="5 9" id="KW-0963">Cytoplasm</keyword>
<keyword evidence="6 9" id="KW-0028">Amino-acid biosynthesis</keyword>
<feature type="active site" description="Proton donor" evidence="9">
    <location>
        <position position="129"/>
    </location>
</feature>
<dbReference type="InterPro" id="IPR023016">
    <property type="entry name" value="HisA/PriA"/>
</dbReference>
<protein>
    <recommendedName>
        <fullName evidence="9">1-(5-phosphoribosyl)-5-[(5-phosphoribosylamino)methylideneamino] imidazole-4-carboxamide isomerase</fullName>
        <ecNumber evidence="9">5.3.1.16</ecNumber>
    </recommendedName>
    <alternativeName>
        <fullName evidence="9">Phosphoribosylformimino-5-aminoimidazole carboxamide ribotide isomerase</fullName>
    </alternativeName>
</protein>
<keyword evidence="8 9" id="KW-0413">Isomerase</keyword>
<dbReference type="EC" id="5.3.1.16" evidence="9"/>
<dbReference type="EMBL" id="CP011035">
    <property type="protein sequence ID" value="ALS35136.1"/>
    <property type="molecule type" value="Genomic_DNA"/>
</dbReference>
<sequence length="247" mass="27012">MIIPALDVLQNQIVRLYQGKYETVQFYPFELGARLKEYADSGAGKLHLVDLEGARDPSKKQWQHIQAATKALNVPYQVGGGIRCEQDVSDWLKAGASQVVIGSMAVEKREQVKAWIEQFGAEHFVIALDVNKTAYGWAPATHGWLTESEFGLLELVDFYANLGVIDFLCTDISKDGTMTGPSFALYEDLIKHNPTIKVQASGGVSSLDDIKKLKELGIGGIILGKSLLDGAFSVEQALASYTNSDND</sequence>
<dbReference type="FunFam" id="3.20.20.70:FF:000009">
    <property type="entry name" value="1-(5-phosphoribosyl)-5-[(5-phosphoribosylamino)methylideneamino] imidazole-4-carboxamide isomerase"/>
    <property type="match status" value="1"/>
</dbReference>
<comment type="similarity">
    <text evidence="4 9 10">Belongs to the HisA/HisF family.</text>
</comment>
<reference evidence="11 12" key="1">
    <citation type="submission" date="2015-03" db="EMBL/GenBank/DDBJ databases">
        <authorList>
            <person name="Murphy D."/>
        </authorList>
    </citation>
    <scope>NUCLEOTIDE SEQUENCE [LARGE SCALE GENOMIC DNA]</scope>
    <source>
        <strain evidence="11 12">KMM 520</strain>
    </source>
</reference>
<gene>
    <name evidence="9 11" type="primary">hisA</name>
    <name evidence="11" type="ORF">PTRA_b0700</name>
</gene>
<dbReference type="HAMAP" id="MF_01014">
    <property type="entry name" value="HisA"/>
    <property type="match status" value="1"/>
</dbReference>
<evidence type="ECO:0000256" key="4">
    <source>
        <dbReference type="ARBA" id="ARBA00009667"/>
    </source>
</evidence>
<dbReference type="InterPro" id="IPR013785">
    <property type="entry name" value="Aldolase_TIM"/>
</dbReference>
<evidence type="ECO:0000256" key="2">
    <source>
        <dbReference type="ARBA" id="ARBA00004496"/>
    </source>
</evidence>
<comment type="subcellular location">
    <subcellularLocation>
        <location evidence="2 9">Cytoplasm</location>
    </subcellularLocation>
</comment>
<dbReference type="PANTHER" id="PTHR43090">
    <property type="entry name" value="1-(5-PHOSPHORIBOSYL)-5-[(5-PHOSPHORIBOSYLAMINO)METHYLIDENEAMINO] IMIDAZOLE-4-CARBOXAMIDE ISOMERASE"/>
    <property type="match status" value="1"/>
</dbReference>
<evidence type="ECO:0000256" key="8">
    <source>
        <dbReference type="ARBA" id="ARBA00023235"/>
    </source>
</evidence>
<dbReference type="OrthoDB" id="9807749at2"/>
<dbReference type="GO" id="GO:0000162">
    <property type="term" value="P:L-tryptophan biosynthetic process"/>
    <property type="evidence" value="ECO:0007669"/>
    <property type="project" value="TreeGrafter"/>
</dbReference>
<dbReference type="PANTHER" id="PTHR43090:SF2">
    <property type="entry name" value="1-(5-PHOSPHORIBOSYL)-5-[(5-PHOSPHORIBOSYLAMINO)METHYLIDENEAMINO] IMIDAZOLE-4-CARBOXAMIDE ISOMERASE"/>
    <property type="match status" value="1"/>
</dbReference>
<dbReference type="RefSeq" id="WP_058375075.1">
    <property type="nucleotide sequence ID" value="NZ_CP011035.1"/>
</dbReference>
<dbReference type="GO" id="GO:0003949">
    <property type="term" value="F:1-(5-phosphoribosyl)-5-[(5-phosphoribosylamino)methylideneamino]imidazole-4-carboxamide isomerase activity"/>
    <property type="evidence" value="ECO:0007669"/>
    <property type="project" value="UniProtKB-UniRule"/>
</dbReference>
<dbReference type="SUPFAM" id="SSF51366">
    <property type="entry name" value="Ribulose-phoshate binding barrel"/>
    <property type="match status" value="1"/>
</dbReference>
<comment type="pathway">
    <text evidence="3 9">Amino-acid biosynthesis; L-histidine biosynthesis; L-histidine from 5-phospho-alpha-D-ribose 1-diphosphate: step 4/9.</text>
</comment>
<evidence type="ECO:0000256" key="9">
    <source>
        <dbReference type="HAMAP-Rule" id="MF_01014"/>
    </source>
</evidence>
<dbReference type="InterPro" id="IPR006062">
    <property type="entry name" value="His_biosynth"/>
</dbReference>
<evidence type="ECO:0000256" key="10">
    <source>
        <dbReference type="RuleBase" id="RU003657"/>
    </source>
</evidence>
<dbReference type="Gene3D" id="3.20.20.70">
    <property type="entry name" value="Aldolase class I"/>
    <property type="match status" value="1"/>
</dbReference>
<dbReference type="KEGG" id="ptn:PTRA_b0700"/>
<evidence type="ECO:0000256" key="6">
    <source>
        <dbReference type="ARBA" id="ARBA00022605"/>
    </source>
</evidence>
<feature type="active site" description="Proton acceptor" evidence="9">
    <location>
        <position position="7"/>
    </location>
</feature>
<dbReference type="UniPathway" id="UPA00031">
    <property type="reaction ID" value="UER00009"/>
</dbReference>
<keyword evidence="7 9" id="KW-0368">Histidine biosynthesis</keyword>
<evidence type="ECO:0000313" key="11">
    <source>
        <dbReference type="EMBL" id="ALS35136.1"/>
    </source>
</evidence>
<dbReference type="PATRIC" id="fig|1315283.4.peg.3726"/>
<accession>A0A0U2VL54</accession>
<comment type="catalytic activity">
    <reaction evidence="1 9">
        <text>1-(5-phospho-beta-D-ribosyl)-5-[(5-phospho-beta-D-ribosylamino)methylideneamino]imidazole-4-carboxamide = 5-[(5-phospho-1-deoxy-D-ribulos-1-ylimino)methylamino]-1-(5-phospho-beta-D-ribosyl)imidazole-4-carboxamide</text>
        <dbReference type="Rhea" id="RHEA:15469"/>
        <dbReference type="ChEBI" id="CHEBI:58435"/>
        <dbReference type="ChEBI" id="CHEBI:58525"/>
        <dbReference type="EC" id="5.3.1.16"/>
    </reaction>
</comment>
<evidence type="ECO:0000256" key="7">
    <source>
        <dbReference type="ARBA" id="ARBA00023102"/>
    </source>
</evidence>
<proteinExistence type="inferred from homology"/>
<dbReference type="GO" id="GO:0005737">
    <property type="term" value="C:cytoplasm"/>
    <property type="evidence" value="ECO:0007669"/>
    <property type="project" value="UniProtKB-SubCell"/>
</dbReference>
<name>A0A0U2VL54_9GAMM</name>
<organism evidence="11">
    <name type="scientific">Pseudoalteromonas translucida KMM 520</name>
    <dbReference type="NCBI Taxonomy" id="1315283"/>
    <lineage>
        <taxon>Bacteria</taxon>
        <taxon>Pseudomonadati</taxon>
        <taxon>Pseudomonadota</taxon>
        <taxon>Gammaproteobacteria</taxon>
        <taxon>Alteromonadales</taxon>
        <taxon>Pseudoalteromonadaceae</taxon>
        <taxon>Pseudoalteromonas</taxon>
    </lineage>
</organism>
<dbReference type="InterPro" id="IPR044524">
    <property type="entry name" value="Isoase_HisA-like"/>
</dbReference>
<evidence type="ECO:0000256" key="5">
    <source>
        <dbReference type="ARBA" id="ARBA00022490"/>
    </source>
</evidence>
<evidence type="ECO:0000256" key="1">
    <source>
        <dbReference type="ARBA" id="ARBA00000901"/>
    </source>
</evidence>
<evidence type="ECO:0000313" key="12">
    <source>
        <dbReference type="Proteomes" id="UP000065261"/>
    </source>
</evidence>
<dbReference type="AlphaFoldDB" id="A0A0U2VL54"/>
<dbReference type="InterPro" id="IPR011060">
    <property type="entry name" value="RibuloseP-bd_barrel"/>
</dbReference>